<evidence type="ECO:0000256" key="5">
    <source>
        <dbReference type="ARBA" id="ARBA00022741"/>
    </source>
</evidence>
<dbReference type="InterPro" id="IPR017441">
    <property type="entry name" value="Protein_kinase_ATP_BS"/>
</dbReference>
<dbReference type="PROSITE" id="PS00107">
    <property type="entry name" value="PROTEIN_KINASE_ATP"/>
    <property type="match status" value="1"/>
</dbReference>
<feature type="domain" description="Protein kinase" evidence="12">
    <location>
        <begin position="36"/>
        <end position="293"/>
    </location>
</feature>
<dbReference type="SUPFAM" id="SSF56112">
    <property type="entry name" value="Protein kinase-like (PK-like)"/>
    <property type="match status" value="1"/>
</dbReference>
<dbReference type="InterPro" id="IPR011009">
    <property type="entry name" value="Kinase-like_dom_sf"/>
</dbReference>
<comment type="similarity">
    <text evidence="1">Belongs to the protein kinase superfamily. NEK Ser/Thr protein kinase family. NIMA subfamily.</text>
</comment>
<evidence type="ECO:0000256" key="6">
    <source>
        <dbReference type="ARBA" id="ARBA00022777"/>
    </source>
</evidence>
<dbReference type="AlphaFoldDB" id="A0ABD2JXX2"/>
<evidence type="ECO:0000256" key="4">
    <source>
        <dbReference type="ARBA" id="ARBA00022679"/>
    </source>
</evidence>
<evidence type="ECO:0000256" key="10">
    <source>
        <dbReference type="PROSITE-ProRule" id="PRU10141"/>
    </source>
</evidence>
<comment type="catalytic activity">
    <reaction evidence="8">
        <text>L-threonyl-[protein] + ATP = O-phospho-L-threonyl-[protein] + ADP + H(+)</text>
        <dbReference type="Rhea" id="RHEA:46608"/>
        <dbReference type="Rhea" id="RHEA-COMP:11060"/>
        <dbReference type="Rhea" id="RHEA-COMP:11605"/>
        <dbReference type="ChEBI" id="CHEBI:15378"/>
        <dbReference type="ChEBI" id="CHEBI:30013"/>
        <dbReference type="ChEBI" id="CHEBI:30616"/>
        <dbReference type="ChEBI" id="CHEBI:61977"/>
        <dbReference type="ChEBI" id="CHEBI:456216"/>
        <dbReference type="EC" id="2.7.11.1"/>
    </reaction>
</comment>
<dbReference type="SMART" id="SM00220">
    <property type="entry name" value="S_TKc"/>
    <property type="match status" value="1"/>
</dbReference>
<accession>A0ABD2JXX2</accession>
<evidence type="ECO:0000313" key="14">
    <source>
        <dbReference type="Proteomes" id="UP001620626"/>
    </source>
</evidence>
<organism evidence="13 14">
    <name type="scientific">Heterodera trifolii</name>
    <dbReference type="NCBI Taxonomy" id="157864"/>
    <lineage>
        <taxon>Eukaryota</taxon>
        <taxon>Metazoa</taxon>
        <taxon>Ecdysozoa</taxon>
        <taxon>Nematoda</taxon>
        <taxon>Chromadorea</taxon>
        <taxon>Rhabditida</taxon>
        <taxon>Tylenchina</taxon>
        <taxon>Tylenchomorpha</taxon>
        <taxon>Tylenchoidea</taxon>
        <taxon>Heteroderidae</taxon>
        <taxon>Heteroderinae</taxon>
        <taxon>Heterodera</taxon>
    </lineage>
</organism>
<evidence type="ECO:0000259" key="12">
    <source>
        <dbReference type="PROSITE" id="PS50011"/>
    </source>
</evidence>
<reference evidence="13 14" key="1">
    <citation type="submission" date="2024-10" db="EMBL/GenBank/DDBJ databases">
        <authorList>
            <person name="Kim D."/>
        </authorList>
    </citation>
    <scope>NUCLEOTIDE SEQUENCE [LARGE SCALE GENOMIC DNA]</scope>
    <source>
        <strain evidence="13">BH-2024</strain>
    </source>
</reference>
<evidence type="ECO:0000256" key="1">
    <source>
        <dbReference type="ARBA" id="ARBA00010886"/>
    </source>
</evidence>
<dbReference type="GO" id="GO:0004674">
    <property type="term" value="F:protein serine/threonine kinase activity"/>
    <property type="evidence" value="ECO:0007669"/>
    <property type="project" value="UniProtKB-KW"/>
</dbReference>
<dbReference type="PROSITE" id="PS50011">
    <property type="entry name" value="PROTEIN_KINASE_DOM"/>
    <property type="match status" value="1"/>
</dbReference>
<keyword evidence="7 10" id="KW-0067">ATP-binding</keyword>
<sequence>MDFDINNFNKCRETAKTTELPPSSEDNSPQKRLKNFKKLKDLGRGAFGICALYKDETSRLNKKVVIKRVSLECQSENDKRAISYEASLLKKLSHPNVIRFYDSFVELEQLCILMEYLDGGTMERMIQERKGIKMGQDLVLYYFTQIVLALDHMHALKILHRDIKTANIFLNRKMTIVKVGDFGISKELNSKCAQASTFVGTMNYVSPEICEGRAYGPKSDVWAVGCVLYELVELHKAFDGDSIQLLLLRIARGQHGPISSTVTPGMRELIENVMEIDENRRPNTTEILLKPIVLQKWMEIHTNLGRIEPDIELYTKETH</sequence>
<comment type="catalytic activity">
    <reaction evidence="9">
        <text>L-seryl-[protein] + ATP = O-phospho-L-seryl-[protein] + ADP + H(+)</text>
        <dbReference type="Rhea" id="RHEA:17989"/>
        <dbReference type="Rhea" id="RHEA-COMP:9863"/>
        <dbReference type="Rhea" id="RHEA-COMP:11604"/>
        <dbReference type="ChEBI" id="CHEBI:15378"/>
        <dbReference type="ChEBI" id="CHEBI:29999"/>
        <dbReference type="ChEBI" id="CHEBI:30616"/>
        <dbReference type="ChEBI" id="CHEBI:83421"/>
        <dbReference type="ChEBI" id="CHEBI:456216"/>
        <dbReference type="EC" id="2.7.11.1"/>
    </reaction>
</comment>
<dbReference type="PIRSF" id="PIRSF000654">
    <property type="entry name" value="Integrin-linked_kinase"/>
    <property type="match status" value="1"/>
</dbReference>
<dbReference type="InterPro" id="IPR008271">
    <property type="entry name" value="Ser/Thr_kinase_AS"/>
</dbReference>
<evidence type="ECO:0000256" key="2">
    <source>
        <dbReference type="ARBA" id="ARBA00012513"/>
    </source>
</evidence>
<dbReference type="PANTHER" id="PTHR44899">
    <property type="entry name" value="CAMK FAMILY PROTEIN KINASE"/>
    <property type="match status" value="1"/>
</dbReference>
<dbReference type="GO" id="GO:0005524">
    <property type="term" value="F:ATP binding"/>
    <property type="evidence" value="ECO:0007669"/>
    <property type="project" value="UniProtKB-UniRule"/>
</dbReference>
<keyword evidence="6" id="KW-0418">Kinase</keyword>
<feature type="binding site" evidence="10">
    <location>
        <position position="67"/>
    </location>
    <ligand>
        <name>ATP</name>
        <dbReference type="ChEBI" id="CHEBI:30616"/>
    </ligand>
</feature>
<dbReference type="Pfam" id="PF00069">
    <property type="entry name" value="Pkinase"/>
    <property type="match status" value="1"/>
</dbReference>
<dbReference type="PROSITE" id="PS00108">
    <property type="entry name" value="PROTEIN_KINASE_ST"/>
    <property type="match status" value="1"/>
</dbReference>
<keyword evidence="4" id="KW-0808">Transferase</keyword>
<dbReference type="InterPro" id="IPR051131">
    <property type="entry name" value="NEK_Ser/Thr_kinase_NIMA"/>
</dbReference>
<proteinExistence type="inferred from homology"/>
<name>A0ABD2JXX2_9BILA</name>
<evidence type="ECO:0000256" key="7">
    <source>
        <dbReference type="ARBA" id="ARBA00022840"/>
    </source>
</evidence>
<dbReference type="EMBL" id="JBICBT010000880">
    <property type="protein sequence ID" value="KAL3095491.1"/>
    <property type="molecule type" value="Genomic_DNA"/>
</dbReference>
<keyword evidence="3 11" id="KW-0723">Serine/threonine-protein kinase</keyword>
<evidence type="ECO:0000256" key="11">
    <source>
        <dbReference type="RuleBase" id="RU000304"/>
    </source>
</evidence>
<evidence type="ECO:0000256" key="3">
    <source>
        <dbReference type="ARBA" id="ARBA00022527"/>
    </source>
</evidence>
<protein>
    <recommendedName>
        <fullName evidence="2">non-specific serine/threonine protein kinase</fullName>
        <ecNumber evidence="2">2.7.11.1</ecNumber>
    </recommendedName>
</protein>
<dbReference type="Proteomes" id="UP001620626">
    <property type="component" value="Unassembled WGS sequence"/>
</dbReference>
<keyword evidence="5 10" id="KW-0547">Nucleotide-binding</keyword>
<keyword evidence="14" id="KW-1185">Reference proteome</keyword>
<evidence type="ECO:0000313" key="13">
    <source>
        <dbReference type="EMBL" id="KAL3095491.1"/>
    </source>
</evidence>
<comment type="caution">
    <text evidence="13">The sequence shown here is derived from an EMBL/GenBank/DDBJ whole genome shotgun (WGS) entry which is preliminary data.</text>
</comment>
<evidence type="ECO:0000256" key="8">
    <source>
        <dbReference type="ARBA" id="ARBA00047899"/>
    </source>
</evidence>
<gene>
    <name evidence="13" type="ORF">niasHT_026920</name>
</gene>
<dbReference type="EC" id="2.7.11.1" evidence="2"/>
<dbReference type="Gene3D" id="1.10.510.10">
    <property type="entry name" value="Transferase(Phosphotransferase) domain 1"/>
    <property type="match status" value="1"/>
</dbReference>
<dbReference type="InterPro" id="IPR000719">
    <property type="entry name" value="Prot_kinase_dom"/>
</dbReference>
<dbReference type="PANTHER" id="PTHR44899:SF3">
    <property type="entry name" value="SERINE_THREONINE-PROTEIN KINASE NEK1"/>
    <property type="match status" value="1"/>
</dbReference>
<evidence type="ECO:0000256" key="9">
    <source>
        <dbReference type="ARBA" id="ARBA00048679"/>
    </source>
</evidence>